<feature type="transmembrane region" description="Helical" evidence="2">
    <location>
        <begin position="222"/>
        <end position="248"/>
    </location>
</feature>
<sequence>MTLKSRLSPLLPLLILLLPHGATSLHVSPNSPCTSFCLDSADSNSTTTTGDDIVCLDDSFNSKAQGQKFQRCLACLADSDYVSGDENDQDWYLYNLRYAFDYCIFGYPNASHIASDPCVTSEACGRLQDALKVSLTTPNDRTQYDYCEADDKAMLTDAYSTCYSCVRADGTHAYLSNFLVALEAGCQQQPSPGTPVSLNDTVFTAAAIQPSNPTSAPSSSTALASASIAGIVIGILVALLILVGCVFIQYRKRRNRARARVRERLGRSQPFSFYQQERARESEFSDISRGDYYHDSVPMDEQHQPQQPQQQAPAKPRPANISTSIPWPSPVHPSPREASFRETYATPPSTSTSTRSNLISPLFSPGFGVASPRNMSPRFTRSSQPMGNEYEGGGGQHSRGLSKELRKKQSWGAVAPTEIRTIQIKFDPPPKRPKK</sequence>
<feature type="compositionally biased region" description="Low complexity" evidence="1">
    <location>
        <begin position="304"/>
        <end position="319"/>
    </location>
</feature>
<dbReference type="AlphaFoldDB" id="A0A9P9ARW3"/>
<feature type="compositionally biased region" description="Polar residues" evidence="1">
    <location>
        <begin position="373"/>
        <end position="386"/>
    </location>
</feature>
<protein>
    <recommendedName>
        <fullName evidence="6">LPXTG-domain-containing protein</fullName>
    </recommendedName>
</protein>
<feature type="signal peptide" evidence="3">
    <location>
        <begin position="1"/>
        <end position="24"/>
    </location>
</feature>
<feature type="compositionally biased region" description="Low complexity" evidence="1">
    <location>
        <begin position="346"/>
        <end position="356"/>
    </location>
</feature>
<reference evidence="4 5" key="1">
    <citation type="journal article" date="2021" name="Nat. Commun.">
        <title>Genetic determinants of endophytism in the Arabidopsis root mycobiome.</title>
        <authorList>
            <person name="Mesny F."/>
            <person name="Miyauchi S."/>
            <person name="Thiergart T."/>
            <person name="Pickel B."/>
            <person name="Atanasova L."/>
            <person name="Karlsson M."/>
            <person name="Huettel B."/>
            <person name="Barry K.W."/>
            <person name="Haridas S."/>
            <person name="Chen C."/>
            <person name="Bauer D."/>
            <person name="Andreopoulos W."/>
            <person name="Pangilinan J."/>
            <person name="LaButti K."/>
            <person name="Riley R."/>
            <person name="Lipzen A."/>
            <person name="Clum A."/>
            <person name="Drula E."/>
            <person name="Henrissat B."/>
            <person name="Kohler A."/>
            <person name="Grigoriev I.V."/>
            <person name="Martin F.M."/>
            <person name="Hacquard S."/>
        </authorList>
    </citation>
    <scope>NUCLEOTIDE SEQUENCE [LARGE SCALE GENOMIC DNA]</scope>
    <source>
        <strain evidence="4 5">MPI-CAGE-CH-0241</strain>
    </source>
</reference>
<dbReference type="Proteomes" id="UP000777438">
    <property type="component" value="Unassembled WGS sequence"/>
</dbReference>
<dbReference type="EMBL" id="JAGPYM010000007">
    <property type="protein sequence ID" value="KAH6892079.1"/>
    <property type="molecule type" value="Genomic_DNA"/>
</dbReference>
<proteinExistence type="predicted"/>
<keyword evidence="2" id="KW-0812">Transmembrane</keyword>
<evidence type="ECO:0000256" key="1">
    <source>
        <dbReference type="SAM" id="MobiDB-lite"/>
    </source>
</evidence>
<feature type="compositionally biased region" description="Basic and acidic residues" evidence="1">
    <location>
        <begin position="277"/>
        <end position="294"/>
    </location>
</feature>
<dbReference type="OrthoDB" id="5426678at2759"/>
<accession>A0A9P9ARW3</accession>
<evidence type="ECO:0000313" key="5">
    <source>
        <dbReference type="Proteomes" id="UP000777438"/>
    </source>
</evidence>
<keyword evidence="3" id="KW-0732">Signal</keyword>
<organism evidence="4 5">
    <name type="scientific">Thelonectria olida</name>
    <dbReference type="NCBI Taxonomy" id="1576542"/>
    <lineage>
        <taxon>Eukaryota</taxon>
        <taxon>Fungi</taxon>
        <taxon>Dikarya</taxon>
        <taxon>Ascomycota</taxon>
        <taxon>Pezizomycotina</taxon>
        <taxon>Sordariomycetes</taxon>
        <taxon>Hypocreomycetidae</taxon>
        <taxon>Hypocreales</taxon>
        <taxon>Nectriaceae</taxon>
        <taxon>Thelonectria</taxon>
    </lineage>
</organism>
<keyword evidence="2" id="KW-1133">Transmembrane helix</keyword>
<feature type="chain" id="PRO_5040168798" description="LPXTG-domain-containing protein" evidence="3">
    <location>
        <begin position="25"/>
        <end position="435"/>
    </location>
</feature>
<keyword evidence="2" id="KW-0472">Membrane</keyword>
<feature type="region of interest" description="Disordered" evidence="1">
    <location>
        <begin position="276"/>
        <end position="435"/>
    </location>
</feature>
<evidence type="ECO:0000313" key="4">
    <source>
        <dbReference type="EMBL" id="KAH6892079.1"/>
    </source>
</evidence>
<evidence type="ECO:0000256" key="2">
    <source>
        <dbReference type="SAM" id="Phobius"/>
    </source>
</evidence>
<evidence type="ECO:0000256" key="3">
    <source>
        <dbReference type="SAM" id="SignalP"/>
    </source>
</evidence>
<comment type="caution">
    <text evidence="4">The sequence shown here is derived from an EMBL/GenBank/DDBJ whole genome shotgun (WGS) entry which is preliminary data.</text>
</comment>
<keyword evidence="5" id="KW-1185">Reference proteome</keyword>
<name>A0A9P9ARW3_9HYPO</name>
<evidence type="ECO:0008006" key="6">
    <source>
        <dbReference type="Google" id="ProtNLM"/>
    </source>
</evidence>
<gene>
    <name evidence="4" type="ORF">B0T10DRAFT_284344</name>
</gene>